<dbReference type="Proteomes" id="UP000094313">
    <property type="component" value="Chromosome"/>
</dbReference>
<sequence>MKKIILTLLCLYMTGTYAQDKPFVVKGKLNGTLANGRYVHYYFLKGGDLVMDSAKVQNGTYTLKGKVDHMLMLNISHRPYGGDVKIFVGPLTQVAVAHHKTLREANATGTKANLEYNKVRTALNVYMAKMDAIDKKYDVALKAKDSATQEALFAESEVIFKAMNNTVYPNYISKNTNSPIALAMLDEYLAGVIDDRKLEPLFTKLSPSIKKTAEGKRWAKLLATAKLTSIGKPAPDFVQPDTAGKPVKLSSLRGKYVLVDFWASWCGPCRAENPNVLKAYQKLKDKGFDVVSVSIDGDRKAWLKAIKEDGMPWIHVSDLKANKNEAAMLYGVDAIPQNWLLDPNGLVVEKNLRGEDLDKQIERLMAGK</sequence>
<dbReference type="SUPFAM" id="SSF52833">
    <property type="entry name" value="Thioredoxin-like"/>
    <property type="match status" value="1"/>
</dbReference>
<dbReference type="CDD" id="cd02966">
    <property type="entry name" value="TlpA_like_family"/>
    <property type="match status" value="1"/>
</dbReference>
<organism evidence="7 8">
    <name type="scientific">Pedobacter steynii</name>
    <dbReference type="NCBI Taxonomy" id="430522"/>
    <lineage>
        <taxon>Bacteria</taxon>
        <taxon>Pseudomonadati</taxon>
        <taxon>Bacteroidota</taxon>
        <taxon>Sphingobacteriia</taxon>
        <taxon>Sphingobacteriales</taxon>
        <taxon>Sphingobacteriaceae</taxon>
        <taxon>Pedobacter</taxon>
    </lineage>
</organism>
<accession>A0A1D7QKY9</accession>
<evidence type="ECO:0000256" key="5">
    <source>
        <dbReference type="SAM" id="SignalP"/>
    </source>
</evidence>
<keyword evidence="3" id="KW-1015">Disulfide bond</keyword>
<protein>
    <recommendedName>
        <fullName evidence="6">Thioredoxin domain-containing protein</fullName>
    </recommendedName>
</protein>
<dbReference type="GO" id="GO:0030313">
    <property type="term" value="C:cell envelope"/>
    <property type="evidence" value="ECO:0007669"/>
    <property type="project" value="UniProtKB-SubCell"/>
</dbReference>
<evidence type="ECO:0000313" key="7">
    <source>
        <dbReference type="EMBL" id="AOM79344.1"/>
    </source>
</evidence>
<feature type="signal peptide" evidence="5">
    <location>
        <begin position="1"/>
        <end position="18"/>
    </location>
</feature>
<dbReference type="PANTHER" id="PTHR42852">
    <property type="entry name" value="THIOL:DISULFIDE INTERCHANGE PROTEIN DSBE"/>
    <property type="match status" value="1"/>
</dbReference>
<dbReference type="EMBL" id="CP017141">
    <property type="protein sequence ID" value="AOM79344.1"/>
    <property type="molecule type" value="Genomic_DNA"/>
</dbReference>
<evidence type="ECO:0000259" key="6">
    <source>
        <dbReference type="PROSITE" id="PS51352"/>
    </source>
</evidence>
<dbReference type="Pfam" id="PF14289">
    <property type="entry name" value="DUF4369"/>
    <property type="match status" value="1"/>
</dbReference>
<feature type="chain" id="PRO_5009098876" description="Thioredoxin domain-containing protein" evidence="5">
    <location>
        <begin position="19"/>
        <end position="368"/>
    </location>
</feature>
<dbReference type="InterPro" id="IPR013766">
    <property type="entry name" value="Thioredoxin_domain"/>
</dbReference>
<dbReference type="GO" id="GO:0016209">
    <property type="term" value="F:antioxidant activity"/>
    <property type="evidence" value="ECO:0007669"/>
    <property type="project" value="InterPro"/>
</dbReference>
<dbReference type="PANTHER" id="PTHR42852:SF6">
    <property type="entry name" value="THIOL:DISULFIDE INTERCHANGE PROTEIN DSBE"/>
    <property type="match status" value="1"/>
</dbReference>
<dbReference type="AlphaFoldDB" id="A0A1D7QKY9"/>
<name>A0A1D7QKY9_9SPHI</name>
<keyword evidence="4" id="KW-0676">Redox-active center</keyword>
<dbReference type="Gene3D" id="3.40.30.10">
    <property type="entry name" value="Glutaredoxin"/>
    <property type="match status" value="1"/>
</dbReference>
<dbReference type="KEGG" id="psty:BFS30_20530"/>
<dbReference type="InterPro" id="IPR000866">
    <property type="entry name" value="AhpC/TSA"/>
</dbReference>
<feature type="domain" description="Thioredoxin" evidence="6">
    <location>
        <begin position="228"/>
        <end position="368"/>
    </location>
</feature>
<dbReference type="InterPro" id="IPR036249">
    <property type="entry name" value="Thioredoxin-like_sf"/>
</dbReference>
<dbReference type="PROSITE" id="PS51352">
    <property type="entry name" value="THIOREDOXIN_2"/>
    <property type="match status" value="1"/>
</dbReference>
<evidence type="ECO:0000256" key="3">
    <source>
        <dbReference type="ARBA" id="ARBA00023157"/>
    </source>
</evidence>
<gene>
    <name evidence="7" type="ORF">BFS30_20530</name>
</gene>
<comment type="subcellular location">
    <subcellularLocation>
        <location evidence="1">Cell envelope</location>
    </subcellularLocation>
</comment>
<keyword evidence="5" id="KW-0732">Signal</keyword>
<dbReference type="InterPro" id="IPR025380">
    <property type="entry name" value="DUF4369"/>
</dbReference>
<dbReference type="InterPro" id="IPR017937">
    <property type="entry name" value="Thioredoxin_CS"/>
</dbReference>
<keyword evidence="2" id="KW-0201">Cytochrome c-type biogenesis</keyword>
<dbReference type="GO" id="GO:0017004">
    <property type="term" value="P:cytochrome complex assembly"/>
    <property type="evidence" value="ECO:0007669"/>
    <property type="project" value="UniProtKB-KW"/>
</dbReference>
<evidence type="ECO:0000256" key="1">
    <source>
        <dbReference type="ARBA" id="ARBA00004196"/>
    </source>
</evidence>
<dbReference type="PROSITE" id="PS00194">
    <property type="entry name" value="THIOREDOXIN_1"/>
    <property type="match status" value="1"/>
</dbReference>
<evidence type="ECO:0000313" key="8">
    <source>
        <dbReference type="Proteomes" id="UP000094313"/>
    </source>
</evidence>
<evidence type="ECO:0000256" key="4">
    <source>
        <dbReference type="ARBA" id="ARBA00023284"/>
    </source>
</evidence>
<keyword evidence="8" id="KW-1185">Reference proteome</keyword>
<proteinExistence type="predicted"/>
<dbReference type="Pfam" id="PF00578">
    <property type="entry name" value="AhpC-TSA"/>
    <property type="match status" value="1"/>
</dbReference>
<dbReference type="GO" id="GO:0016491">
    <property type="term" value="F:oxidoreductase activity"/>
    <property type="evidence" value="ECO:0007669"/>
    <property type="project" value="InterPro"/>
</dbReference>
<dbReference type="InterPro" id="IPR050553">
    <property type="entry name" value="Thioredoxin_ResA/DsbE_sf"/>
</dbReference>
<evidence type="ECO:0000256" key="2">
    <source>
        <dbReference type="ARBA" id="ARBA00022748"/>
    </source>
</evidence>
<reference evidence="7 8" key="1">
    <citation type="submission" date="2016-08" db="EMBL/GenBank/DDBJ databases">
        <authorList>
            <person name="Seilhamer J.J."/>
        </authorList>
    </citation>
    <scope>NUCLEOTIDE SEQUENCE [LARGE SCALE GENOMIC DNA]</scope>
    <source>
        <strain evidence="7 8">DX4</strain>
    </source>
</reference>